<feature type="transmembrane region" description="Helical" evidence="7">
    <location>
        <begin position="217"/>
        <end position="237"/>
    </location>
</feature>
<accession>A0ABR7LXN2</accession>
<evidence type="ECO:0000313" key="8">
    <source>
        <dbReference type="EMBL" id="MBC6469606.1"/>
    </source>
</evidence>
<evidence type="ECO:0000256" key="6">
    <source>
        <dbReference type="SAM" id="MobiDB-lite"/>
    </source>
</evidence>
<dbReference type="RefSeq" id="WP_187246655.1">
    <property type="nucleotide sequence ID" value="NZ_BAAAOK010000001.1"/>
</dbReference>
<evidence type="ECO:0000256" key="4">
    <source>
        <dbReference type="ARBA" id="ARBA00022989"/>
    </source>
</evidence>
<feature type="transmembrane region" description="Helical" evidence="7">
    <location>
        <begin position="134"/>
        <end position="154"/>
    </location>
</feature>
<keyword evidence="3 7" id="KW-0812">Transmembrane</keyword>
<keyword evidence="5 7" id="KW-0472">Membrane</keyword>
<dbReference type="Pfam" id="PF03706">
    <property type="entry name" value="LPG_synthase_TM"/>
    <property type="match status" value="1"/>
</dbReference>
<dbReference type="PANTHER" id="PTHR39087">
    <property type="entry name" value="UPF0104 MEMBRANE PROTEIN MJ1595"/>
    <property type="match status" value="1"/>
</dbReference>
<keyword evidence="2" id="KW-1003">Cell membrane</keyword>
<gene>
    <name evidence="8" type="ORF">HKK74_29545</name>
</gene>
<keyword evidence="4 7" id="KW-1133">Transmembrane helix</keyword>
<keyword evidence="9" id="KW-1185">Reference proteome</keyword>
<sequence>MEAIPFGRLHWGFLPALIGLSALHYVFAARCVQAASRPRLPMRETLMTQFSAAAANRLTPAGLGAAAVNVRFLNCRGVPAGEAVATVAAVQVVGAIADLLLFVVVVLAGHWTGGGGGDLLSAMGGHATDIARRLPLPLQAAVALIVTAALVWWYRSSRRSGSASSALAGIADLVRRPADLLSLLLFSAGTTLVMGTAFTISVLAVPGATGPAEAQTLLIAYLLGSAAATAVPTPSGLGSTEAALVAVLASSDVAAGHAVQAVLLFRVITYWAPVPVGLLTTGPLRRRSVPTAGPATVPTAVPATVPTTLPTAGPTSLSAPGTT</sequence>
<evidence type="ECO:0000256" key="3">
    <source>
        <dbReference type="ARBA" id="ARBA00022692"/>
    </source>
</evidence>
<evidence type="ECO:0000256" key="7">
    <source>
        <dbReference type="SAM" id="Phobius"/>
    </source>
</evidence>
<feature type="transmembrane region" description="Helical" evidence="7">
    <location>
        <begin position="183"/>
        <end position="205"/>
    </location>
</feature>
<feature type="region of interest" description="Disordered" evidence="6">
    <location>
        <begin position="290"/>
        <end position="323"/>
    </location>
</feature>
<feature type="compositionally biased region" description="Low complexity" evidence="6">
    <location>
        <begin position="290"/>
        <end position="315"/>
    </location>
</feature>
<evidence type="ECO:0000256" key="5">
    <source>
        <dbReference type="ARBA" id="ARBA00023136"/>
    </source>
</evidence>
<evidence type="ECO:0000256" key="1">
    <source>
        <dbReference type="ARBA" id="ARBA00004651"/>
    </source>
</evidence>
<evidence type="ECO:0000256" key="2">
    <source>
        <dbReference type="ARBA" id="ARBA00022475"/>
    </source>
</evidence>
<feature type="transmembrane region" description="Helical" evidence="7">
    <location>
        <begin position="88"/>
        <end position="113"/>
    </location>
</feature>
<protein>
    <submittedName>
        <fullName evidence="8">Flippase-like domain-containing protein</fullName>
    </submittedName>
</protein>
<dbReference type="Proteomes" id="UP000805614">
    <property type="component" value="Unassembled WGS sequence"/>
</dbReference>
<evidence type="ECO:0000313" key="9">
    <source>
        <dbReference type="Proteomes" id="UP000805614"/>
    </source>
</evidence>
<reference evidence="8 9" key="1">
    <citation type="submission" date="2020-06" db="EMBL/GenBank/DDBJ databases">
        <title>Actinomadura xiongansis sp. nov., isolated from soil of Baiyangdian.</title>
        <authorList>
            <person name="Zhang X."/>
        </authorList>
    </citation>
    <scope>NUCLEOTIDE SEQUENCE [LARGE SCALE GENOMIC DNA]</scope>
    <source>
        <strain evidence="8 9">HBUM206468</strain>
    </source>
</reference>
<comment type="caution">
    <text evidence="8">The sequence shown here is derived from an EMBL/GenBank/DDBJ whole genome shotgun (WGS) entry which is preliminary data.</text>
</comment>
<proteinExistence type="predicted"/>
<name>A0ABR7LXN2_9ACTN</name>
<dbReference type="EMBL" id="JABVEC010000029">
    <property type="protein sequence ID" value="MBC6469606.1"/>
    <property type="molecule type" value="Genomic_DNA"/>
</dbReference>
<comment type="subcellular location">
    <subcellularLocation>
        <location evidence="1">Cell membrane</location>
        <topology evidence="1">Multi-pass membrane protein</topology>
    </subcellularLocation>
</comment>
<dbReference type="InterPro" id="IPR022791">
    <property type="entry name" value="L-PG_synthase/AglD"/>
</dbReference>
<dbReference type="PANTHER" id="PTHR39087:SF2">
    <property type="entry name" value="UPF0104 MEMBRANE PROTEIN MJ1595"/>
    <property type="match status" value="1"/>
</dbReference>
<organism evidence="8 9">
    <name type="scientific">Actinomadura alba</name>
    <dbReference type="NCBI Taxonomy" id="406431"/>
    <lineage>
        <taxon>Bacteria</taxon>
        <taxon>Bacillati</taxon>
        <taxon>Actinomycetota</taxon>
        <taxon>Actinomycetes</taxon>
        <taxon>Streptosporangiales</taxon>
        <taxon>Thermomonosporaceae</taxon>
        <taxon>Actinomadura</taxon>
    </lineage>
</organism>